<keyword evidence="1" id="KW-0285">Flavoprotein</keyword>
<dbReference type="PANTHER" id="PTHR32332">
    <property type="entry name" value="2-NITROPROPANE DIOXYGENASE"/>
    <property type="match status" value="1"/>
</dbReference>
<reference evidence="4 5" key="1">
    <citation type="submission" date="2024-03" db="EMBL/GenBank/DDBJ databases">
        <title>A high-quality draft genome sequence of Diaporthe vaccinii, a causative agent of upright dieback and viscid rot disease in cranberry plants.</title>
        <authorList>
            <person name="Sarrasin M."/>
            <person name="Lang B.F."/>
            <person name="Burger G."/>
        </authorList>
    </citation>
    <scope>NUCLEOTIDE SEQUENCE [LARGE SCALE GENOMIC DNA]</scope>
    <source>
        <strain evidence="4 5">IS7</strain>
    </source>
</reference>
<proteinExistence type="predicted"/>
<evidence type="ECO:0000313" key="4">
    <source>
        <dbReference type="EMBL" id="KAL2280862.1"/>
    </source>
</evidence>
<dbReference type="Pfam" id="PF03060">
    <property type="entry name" value="NMO"/>
    <property type="match status" value="1"/>
</dbReference>
<dbReference type="InterPro" id="IPR004136">
    <property type="entry name" value="NMO"/>
</dbReference>
<name>A0ABR4EEJ6_9PEZI</name>
<evidence type="ECO:0000256" key="1">
    <source>
        <dbReference type="ARBA" id="ARBA00022630"/>
    </source>
</evidence>
<protein>
    <recommendedName>
        <fullName evidence="6">2-nitropropane dioxygenase</fullName>
    </recommendedName>
</protein>
<dbReference type="EMBL" id="JBAWTH010000062">
    <property type="protein sequence ID" value="KAL2280862.1"/>
    <property type="molecule type" value="Genomic_DNA"/>
</dbReference>
<sequence length="445" mass="47199">MHLIAVGPKVAAKPGRINGKLHVWAAAALRVNAPTSYMDVPLEMRIASSPLLLPMFFSWPQPLLLSHLSTITSHPAVQCDPPPRPAMAAELLARYPWVSRPFIASAPMRVLSGPALAVAVSRAGGLGFIGPAANTQDITVNLEEASRLVKIARESSSSSVSNVFPPASSCLPVGIGFQLWADDVNAAVANIERFRPCAAWLFAPREGPEELEAWSRQIRRACPDTQIWIQIGTLGEARGLLQLSERPDVVVVQGAEAGGHGRARDGMGLMTLLPEVADAMASTRIPLLAAGGIADGRGAAAALCLGASGAVMGTRFLASSEARISKGYQNEIVRASDGAVATTRTLLYNHLRGTFGWPADYQPRTIINKSFVDHQAGIPFEELKKRHDEAAKTGDSGWGPEGRLATYAGTSVGLIHGVKAAGDIVREVQLDALEKIRSANSKGKL</sequence>
<dbReference type="PANTHER" id="PTHR32332:SF34">
    <property type="entry name" value="2-NITROPROPANE DIOXYGENASE FAMILY, PUTATIVE-RELATED"/>
    <property type="match status" value="1"/>
</dbReference>
<evidence type="ECO:0008006" key="6">
    <source>
        <dbReference type="Google" id="ProtNLM"/>
    </source>
</evidence>
<keyword evidence="2" id="KW-0288">FMN</keyword>
<dbReference type="InterPro" id="IPR013785">
    <property type="entry name" value="Aldolase_TIM"/>
</dbReference>
<comment type="caution">
    <text evidence="4">The sequence shown here is derived from an EMBL/GenBank/DDBJ whole genome shotgun (WGS) entry which is preliminary data.</text>
</comment>
<accession>A0ABR4EEJ6</accession>
<keyword evidence="3" id="KW-0560">Oxidoreductase</keyword>
<dbReference type="Gene3D" id="3.20.20.70">
    <property type="entry name" value="Aldolase class I"/>
    <property type="match status" value="1"/>
</dbReference>
<evidence type="ECO:0000256" key="3">
    <source>
        <dbReference type="ARBA" id="ARBA00023002"/>
    </source>
</evidence>
<evidence type="ECO:0000256" key="2">
    <source>
        <dbReference type="ARBA" id="ARBA00022643"/>
    </source>
</evidence>
<dbReference type="Proteomes" id="UP001600888">
    <property type="component" value="Unassembled WGS sequence"/>
</dbReference>
<gene>
    <name evidence="4" type="ORF">FJTKL_12174</name>
</gene>
<dbReference type="SUPFAM" id="SSF51412">
    <property type="entry name" value="Inosine monophosphate dehydrogenase (IMPDH)"/>
    <property type="match status" value="1"/>
</dbReference>
<evidence type="ECO:0000313" key="5">
    <source>
        <dbReference type="Proteomes" id="UP001600888"/>
    </source>
</evidence>
<dbReference type="CDD" id="cd04730">
    <property type="entry name" value="NPD_like"/>
    <property type="match status" value="1"/>
</dbReference>
<organism evidence="4 5">
    <name type="scientific">Diaporthe vaccinii</name>
    <dbReference type="NCBI Taxonomy" id="105482"/>
    <lineage>
        <taxon>Eukaryota</taxon>
        <taxon>Fungi</taxon>
        <taxon>Dikarya</taxon>
        <taxon>Ascomycota</taxon>
        <taxon>Pezizomycotina</taxon>
        <taxon>Sordariomycetes</taxon>
        <taxon>Sordariomycetidae</taxon>
        <taxon>Diaporthales</taxon>
        <taxon>Diaporthaceae</taxon>
        <taxon>Diaporthe</taxon>
        <taxon>Diaporthe eres species complex</taxon>
    </lineage>
</organism>
<keyword evidence="5" id="KW-1185">Reference proteome</keyword>